<evidence type="ECO:0000313" key="1">
    <source>
        <dbReference type="EMBL" id="PST84332.1"/>
    </source>
</evidence>
<proteinExistence type="predicted"/>
<organism evidence="1 2">
    <name type="scientific">Pedobacter yulinensis</name>
    <dbReference type="NCBI Taxonomy" id="2126353"/>
    <lineage>
        <taxon>Bacteria</taxon>
        <taxon>Pseudomonadati</taxon>
        <taxon>Bacteroidota</taxon>
        <taxon>Sphingobacteriia</taxon>
        <taxon>Sphingobacteriales</taxon>
        <taxon>Sphingobacteriaceae</taxon>
        <taxon>Pedobacter</taxon>
    </lineage>
</organism>
<reference evidence="1 2" key="1">
    <citation type="submission" date="2018-03" db="EMBL/GenBank/DDBJ databases">
        <authorList>
            <person name="Keele B.F."/>
        </authorList>
    </citation>
    <scope>NUCLEOTIDE SEQUENCE [LARGE SCALE GENOMIC DNA]</scope>
    <source>
        <strain evidence="1 2">YL28-9</strain>
    </source>
</reference>
<evidence type="ECO:0000313" key="2">
    <source>
        <dbReference type="Proteomes" id="UP000240912"/>
    </source>
</evidence>
<comment type="caution">
    <text evidence="1">The sequence shown here is derived from an EMBL/GenBank/DDBJ whole genome shotgun (WGS) entry which is preliminary data.</text>
</comment>
<sequence length="112" mass="12541">MLVEGLISGFRFYFTDEETPFMHFSTDTNGESVVGRLSADVHLEHLGLRLATACPGLGFSAGDTDLPELRYPVAGFRDAWGLKIILSRLIYEVMEPYCRRQTGHLVYDQPGT</sequence>
<dbReference type="OrthoDB" id="661307at2"/>
<accession>A0A2T3HPG2</accession>
<dbReference type="AlphaFoldDB" id="A0A2T3HPG2"/>
<gene>
    <name evidence="1" type="ORF">C7T94_06345</name>
</gene>
<dbReference type="EMBL" id="PYLS01000004">
    <property type="protein sequence ID" value="PST84332.1"/>
    <property type="molecule type" value="Genomic_DNA"/>
</dbReference>
<protein>
    <submittedName>
        <fullName evidence="1">Uncharacterized protein</fullName>
    </submittedName>
</protein>
<name>A0A2T3HPG2_9SPHI</name>
<dbReference type="Proteomes" id="UP000240912">
    <property type="component" value="Unassembled WGS sequence"/>
</dbReference>
<keyword evidence="2" id="KW-1185">Reference proteome</keyword>